<dbReference type="EMBL" id="JAHIBW010000013">
    <property type="protein sequence ID" value="KAG7305585.1"/>
    <property type="molecule type" value="Genomic_DNA"/>
</dbReference>
<sequence>RTTRFSSRHCEILVLQTRLRVTETIQAYNKVERSEYVASARTEIAAGKCPATISS</sequence>
<organism evidence="1 2">
    <name type="scientific">Plutella xylostella</name>
    <name type="common">Diamondback moth</name>
    <name type="synonym">Plutella maculipennis</name>
    <dbReference type="NCBI Taxonomy" id="51655"/>
    <lineage>
        <taxon>Eukaryota</taxon>
        <taxon>Metazoa</taxon>
        <taxon>Ecdysozoa</taxon>
        <taxon>Arthropoda</taxon>
        <taxon>Hexapoda</taxon>
        <taxon>Insecta</taxon>
        <taxon>Pterygota</taxon>
        <taxon>Neoptera</taxon>
        <taxon>Endopterygota</taxon>
        <taxon>Lepidoptera</taxon>
        <taxon>Glossata</taxon>
        <taxon>Ditrysia</taxon>
        <taxon>Yponomeutoidea</taxon>
        <taxon>Plutellidae</taxon>
        <taxon>Plutella</taxon>
    </lineage>
</organism>
<reference evidence="1 2" key="1">
    <citation type="submission" date="2021-06" db="EMBL/GenBank/DDBJ databases">
        <title>A haploid diamondback moth (Plutella xylostella L.) genome assembly resolves 31 chromosomes and identifies a diamide resistance mutation.</title>
        <authorList>
            <person name="Ward C.M."/>
            <person name="Perry K.D."/>
            <person name="Baker G."/>
            <person name="Powis K."/>
            <person name="Heckel D.G."/>
            <person name="Baxter S.W."/>
        </authorList>
    </citation>
    <scope>NUCLEOTIDE SEQUENCE [LARGE SCALE GENOMIC DNA]</scope>
    <source>
        <strain evidence="1 2">LV</strain>
        <tissue evidence="1">Single pupa</tissue>
    </source>
</reference>
<comment type="caution">
    <text evidence="1">The sequence shown here is derived from an EMBL/GenBank/DDBJ whole genome shotgun (WGS) entry which is preliminary data.</text>
</comment>
<accession>A0ABQ7QKL8</accession>
<name>A0ABQ7QKL8_PLUXY</name>
<feature type="non-terminal residue" evidence="1">
    <location>
        <position position="1"/>
    </location>
</feature>
<evidence type="ECO:0000313" key="1">
    <source>
        <dbReference type="EMBL" id="KAG7305585.1"/>
    </source>
</evidence>
<gene>
    <name evidence="1" type="ORF">JYU34_009670</name>
</gene>
<proteinExistence type="predicted"/>
<protein>
    <submittedName>
        <fullName evidence="1">Uncharacterized protein</fullName>
    </submittedName>
</protein>
<keyword evidence="2" id="KW-1185">Reference proteome</keyword>
<dbReference type="Proteomes" id="UP000823941">
    <property type="component" value="Chromosome 13"/>
</dbReference>
<evidence type="ECO:0000313" key="2">
    <source>
        <dbReference type="Proteomes" id="UP000823941"/>
    </source>
</evidence>